<evidence type="ECO:0000256" key="5">
    <source>
        <dbReference type="ARBA" id="ARBA00022519"/>
    </source>
</evidence>
<feature type="modified residue" description="Phosphohistidine" evidence="18">
    <location>
        <position position="900"/>
    </location>
</feature>
<dbReference type="EC" id="2.7.13.3" evidence="3"/>
<dbReference type="PANTHER" id="PTHR43047">
    <property type="entry name" value="TWO-COMPONENT HISTIDINE PROTEIN KINASE"/>
    <property type="match status" value="1"/>
</dbReference>
<keyword evidence="13" id="KW-0902">Two-component regulatory system</keyword>
<dbReference type="FunFam" id="1.20.58.920:FF:000001">
    <property type="entry name" value="Histidine kinase"/>
    <property type="match status" value="1"/>
</dbReference>
<dbReference type="Gene3D" id="3.30.565.10">
    <property type="entry name" value="Histidine kinase-like ATPase, C-terminal domain"/>
    <property type="match status" value="1"/>
</dbReference>
<evidence type="ECO:0000259" key="22">
    <source>
        <dbReference type="PROSITE" id="PS50109"/>
    </source>
</evidence>
<evidence type="ECO:0000256" key="7">
    <source>
        <dbReference type="ARBA" id="ARBA00022679"/>
    </source>
</evidence>
<gene>
    <name evidence="26" type="primary">torS</name>
    <name evidence="26" type="ordered locus">ECUMN_1175</name>
</gene>
<keyword evidence="8 21" id="KW-0812">Transmembrane</keyword>
<evidence type="ECO:0000256" key="13">
    <source>
        <dbReference type="ARBA" id="ARBA00023012"/>
    </source>
</evidence>
<dbReference type="EMBL" id="CU928163">
    <property type="protein sequence ID" value="CAR12384.1"/>
    <property type="molecule type" value="Genomic_DNA"/>
</dbReference>
<dbReference type="InterPro" id="IPR001789">
    <property type="entry name" value="Sig_transdc_resp-reg_receiver"/>
</dbReference>
<dbReference type="PANTHER" id="PTHR43047:SF78">
    <property type="entry name" value="SENSORY_REGULATORY PROTEIN RPFC"/>
    <property type="match status" value="1"/>
</dbReference>
<dbReference type="CDD" id="cd16922">
    <property type="entry name" value="HATPase_EvgS-ArcB-TorS-like"/>
    <property type="match status" value="1"/>
</dbReference>
<evidence type="ECO:0000256" key="19">
    <source>
        <dbReference type="PROSITE-ProRule" id="PRU00169"/>
    </source>
</evidence>
<reference evidence="27" key="1">
    <citation type="journal article" date="2009" name="PLoS Genet.">
        <title>Organised genome dynamics in the Escherichia coli species results in highly diverse adaptive paths.</title>
        <authorList>
            <person name="Touchon M."/>
            <person name="Hoede C."/>
            <person name="Tenaillon O."/>
            <person name="Barbe V."/>
            <person name="Baeriswyl S."/>
            <person name="Bidet P."/>
            <person name="Bingen E."/>
            <person name="Bonacorsi S."/>
            <person name="Bouchier C."/>
            <person name="Bouvet O."/>
            <person name="Calteau A."/>
            <person name="Chiapello H."/>
            <person name="Clermont O."/>
            <person name="Cruveiller S."/>
            <person name="Danchin A."/>
            <person name="Diard M."/>
            <person name="Dossat C."/>
            <person name="Karoui M.E."/>
            <person name="Frapy E."/>
            <person name="Garry L."/>
            <person name="Ghigo J.M."/>
            <person name="Gilles A.M."/>
            <person name="Johnson J."/>
            <person name="Le Bouguenec C."/>
            <person name="Lescat M."/>
            <person name="Mangenot S."/>
            <person name="Martinez-Jehanne V."/>
            <person name="Matic I."/>
            <person name="Nassif X."/>
            <person name="Oztas S."/>
            <person name="Petit M.A."/>
            <person name="Pichon C."/>
            <person name="Rouy Z."/>
            <person name="Ruf C.S."/>
            <person name="Schneider D."/>
            <person name="Tourret J."/>
            <person name="Vacherie B."/>
            <person name="Vallenet D."/>
            <person name="Medigue C."/>
            <person name="Rocha E.P.C."/>
            <person name="Denamur E."/>
        </authorList>
    </citation>
    <scope>NUCLEOTIDE SEQUENCE [LARGE SCALE GENOMIC DNA]</scope>
    <source>
        <strain evidence="27">UMN026 / ExPEC</strain>
    </source>
</reference>
<dbReference type="InterPro" id="IPR008207">
    <property type="entry name" value="Sig_transdc_His_kin_Hpt_dom"/>
</dbReference>
<evidence type="ECO:0000256" key="11">
    <source>
        <dbReference type="ARBA" id="ARBA00022840"/>
    </source>
</evidence>
<dbReference type="CDD" id="cd06225">
    <property type="entry name" value="HAMP"/>
    <property type="match status" value="1"/>
</dbReference>
<accession>B7N3E8</accession>
<dbReference type="STRING" id="585056.ECUMN_1175"/>
<dbReference type="SMART" id="SM00073">
    <property type="entry name" value="HPT"/>
    <property type="match status" value="1"/>
</dbReference>
<dbReference type="Pfam" id="PF01627">
    <property type="entry name" value="Hpt"/>
    <property type="match status" value="1"/>
</dbReference>
<keyword evidence="14 21" id="KW-0472">Membrane</keyword>
<keyword evidence="4" id="KW-1003">Cell membrane</keyword>
<feature type="domain" description="Histidine kinase" evidence="22">
    <location>
        <begin position="490"/>
        <end position="704"/>
    </location>
</feature>
<evidence type="ECO:0000256" key="12">
    <source>
        <dbReference type="ARBA" id="ARBA00022989"/>
    </source>
</evidence>
<evidence type="ECO:0000256" key="17">
    <source>
        <dbReference type="ARBA" id="ARBA00067865"/>
    </source>
</evidence>
<proteinExistence type="predicted"/>
<evidence type="ECO:0000256" key="14">
    <source>
        <dbReference type="ARBA" id="ARBA00023136"/>
    </source>
</evidence>
<dbReference type="HOGENOM" id="CLU_000445_40_1_6"/>
<dbReference type="Pfam" id="PF00672">
    <property type="entry name" value="HAMP"/>
    <property type="match status" value="1"/>
</dbReference>
<dbReference type="PATRIC" id="fig|585056.7.peg.1372"/>
<comment type="function">
    <text evidence="15">Member of the two-component regulatory system TorS/TorR involved in the anaerobic utilization of trimethylamine-N-oxide (TMAO). Detects the presence of TMAO in the medium and, in response, activates TorR via a four-step phosphorelay. When TMAO is removed, TorS can dephosphorylate TorR, probably by a reverse phosphorelay involving His-860 and Asp-733.</text>
</comment>
<feature type="domain" description="HPt" evidence="25">
    <location>
        <begin position="861"/>
        <end position="945"/>
    </location>
</feature>
<dbReference type="SUPFAM" id="SSF47384">
    <property type="entry name" value="Homodimeric domain of signal transducing histidine kinase"/>
    <property type="match status" value="1"/>
</dbReference>
<dbReference type="InterPro" id="IPR004358">
    <property type="entry name" value="Sig_transdc_His_kin-like_C"/>
</dbReference>
<dbReference type="PIRSF" id="PIRSF036437">
    <property type="entry name" value="HK_TorS"/>
    <property type="match status" value="1"/>
</dbReference>
<dbReference type="InterPro" id="IPR036641">
    <property type="entry name" value="HPT_dom_sf"/>
</dbReference>
<feature type="transmembrane region" description="Helical" evidence="21">
    <location>
        <begin position="50"/>
        <end position="71"/>
    </location>
</feature>
<dbReference type="SMART" id="SM00388">
    <property type="entry name" value="HisKA"/>
    <property type="match status" value="1"/>
</dbReference>
<evidence type="ECO:0000256" key="6">
    <source>
        <dbReference type="ARBA" id="ARBA00022553"/>
    </source>
</evidence>
<keyword evidence="9" id="KW-0547">Nucleotide-binding</keyword>
<feature type="transmembrane region" description="Helical" evidence="21">
    <location>
        <begin position="21"/>
        <end position="38"/>
    </location>
</feature>
<evidence type="ECO:0000256" key="21">
    <source>
        <dbReference type="SAM" id="Phobius"/>
    </source>
</evidence>
<dbReference type="Proteomes" id="UP000007097">
    <property type="component" value="Chromosome"/>
</dbReference>
<dbReference type="PRINTS" id="PR00344">
    <property type="entry name" value="BCTRLSENSOR"/>
</dbReference>
<feature type="transmembrane region" description="Helical" evidence="21">
    <location>
        <begin position="371"/>
        <end position="392"/>
    </location>
</feature>
<evidence type="ECO:0000259" key="23">
    <source>
        <dbReference type="PROSITE" id="PS50110"/>
    </source>
</evidence>
<evidence type="ECO:0000256" key="2">
    <source>
        <dbReference type="ARBA" id="ARBA00004429"/>
    </source>
</evidence>
<comment type="catalytic activity">
    <reaction evidence="1">
        <text>ATP + protein L-histidine = ADP + protein N-phospho-L-histidine.</text>
        <dbReference type="EC" id="2.7.13.3"/>
    </reaction>
</comment>
<dbReference type="SMART" id="SM00448">
    <property type="entry name" value="REC"/>
    <property type="match status" value="1"/>
</dbReference>
<dbReference type="Gene3D" id="1.20.120.160">
    <property type="entry name" value="HPT domain"/>
    <property type="match status" value="1"/>
</dbReference>
<dbReference type="PROSITE" id="PS50109">
    <property type="entry name" value="HIS_KIN"/>
    <property type="match status" value="1"/>
</dbReference>
<dbReference type="NCBIfam" id="NF008543">
    <property type="entry name" value="PRK11466.1"/>
    <property type="match status" value="1"/>
</dbReference>
<dbReference type="KEGG" id="eum:ECUMN_1175"/>
<keyword evidence="5" id="KW-0997">Cell inner membrane</keyword>
<evidence type="ECO:0000259" key="25">
    <source>
        <dbReference type="PROSITE" id="PS50894"/>
    </source>
</evidence>
<dbReference type="SUPFAM" id="SSF55874">
    <property type="entry name" value="ATPase domain of HSP90 chaperone/DNA topoisomerase II/histidine kinase"/>
    <property type="match status" value="1"/>
</dbReference>
<dbReference type="PROSITE" id="PS50110">
    <property type="entry name" value="RESPONSE_REGULATORY"/>
    <property type="match status" value="1"/>
</dbReference>
<evidence type="ECO:0000256" key="16">
    <source>
        <dbReference type="ARBA" id="ARBA00063294"/>
    </source>
</evidence>
<comment type="subcellular location">
    <subcellularLocation>
        <location evidence="2">Cell inner membrane</location>
        <topology evidence="2">Multi-pass membrane protein</topology>
    </subcellularLocation>
</comment>
<dbReference type="PROSITE" id="PS50885">
    <property type="entry name" value="HAMP"/>
    <property type="match status" value="1"/>
</dbReference>
<dbReference type="InterPro" id="IPR003594">
    <property type="entry name" value="HATPase_dom"/>
</dbReference>
<dbReference type="AlphaFoldDB" id="B7N3E8"/>
<dbReference type="InterPro" id="IPR011006">
    <property type="entry name" value="CheY-like_superfamily"/>
</dbReference>
<evidence type="ECO:0000256" key="18">
    <source>
        <dbReference type="PROSITE-ProRule" id="PRU00110"/>
    </source>
</evidence>
<dbReference type="InterPro" id="IPR005467">
    <property type="entry name" value="His_kinase_dom"/>
</dbReference>
<dbReference type="InterPro" id="IPR036097">
    <property type="entry name" value="HisK_dim/P_sf"/>
</dbReference>
<evidence type="ECO:0000256" key="20">
    <source>
        <dbReference type="SAM" id="Coils"/>
    </source>
</evidence>
<keyword evidence="10" id="KW-0418">Kinase</keyword>
<dbReference type="Gene3D" id="3.40.50.2300">
    <property type="match status" value="1"/>
</dbReference>
<dbReference type="Gene3D" id="1.10.287.130">
    <property type="match status" value="1"/>
</dbReference>
<dbReference type="GO" id="GO:0005886">
    <property type="term" value="C:plasma membrane"/>
    <property type="evidence" value="ECO:0007669"/>
    <property type="project" value="UniProtKB-SubCell"/>
</dbReference>
<keyword evidence="11" id="KW-0067">ATP-binding</keyword>
<dbReference type="FunFam" id="1.10.287.130:FF:000065">
    <property type="entry name" value="Histidine kinase"/>
    <property type="match status" value="1"/>
</dbReference>
<feature type="modified residue" description="4-aspartylphosphate" evidence="19">
    <location>
        <position position="773"/>
    </location>
</feature>
<name>B7N3E8_ECOLU</name>
<evidence type="ECO:0000256" key="4">
    <source>
        <dbReference type="ARBA" id="ARBA00022475"/>
    </source>
</evidence>
<feature type="coiled-coil region" evidence="20">
    <location>
        <begin position="449"/>
        <end position="483"/>
    </location>
</feature>
<dbReference type="CDD" id="cd00082">
    <property type="entry name" value="HisKA"/>
    <property type="match status" value="1"/>
</dbReference>
<dbReference type="CDD" id="cd00088">
    <property type="entry name" value="HPT"/>
    <property type="match status" value="1"/>
</dbReference>
<evidence type="ECO:0000259" key="24">
    <source>
        <dbReference type="PROSITE" id="PS50885"/>
    </source>
</evidence>
<dbReference type="CDD" id="cd16172">
    <property type="entry name" value="TorS_sensor_domain"/>
    <property type="match status" value="1"/>
</dbReference>
<dbReference type="CDD" id="cd17546">
    <property type="entry name" value="REC_hyHK_CKI1_RcsC-like"/>
    <property type="match status" value="1"/>
</dbReference>
<dbReference type="InterPro" id="IPR003660">
    <property type="entry name" value="HAMP_dom"/>
</dbReference>
<dbReference type="InterPro" id="IPR014302">
    <property type="entry name" value="Sig_transdc_His_kinase_TorS"/>
</dbReference>
<dbReference type="GO" id="GO:0005524">
    <property type="term" value="F:ATP binding"/>
    <property type="evidence" value="ECO:0007669"/>
    <property type="project" value="UniProtKB-KW"/>
</dbReference>
<keyword evidence="7" id="KW-0808">Transferase</keyword>
<dbReference type="PROSITE" id="PS50894">
    <property type="entry name" value="HPT"/>
    <property type="match status" value="1"/>
</dbReference>
<dbReference type="SMART" id="SM00304">
    <property type="entry name" value="HAMP"/>
    <property type="match status" value="1"/>
</dbReference>
<dbReference type="NCBIfam" id="TIGR02956">
    <property type="entry name" value="TMAO_torS"/>
    <property type="match status" value="1"/>
</dbReference>
<evidence type="ECO:0000256" key="3">
    <source>
        <dbReference type="ARBA" id="ARBA00012438"/>
    </source>
</evidence>
<evidence type="ECO:0000256" key="10">
    <source>
        <dbReference type="ARBA" id="ARBA00022777"/>
    </source>
</evidence>
<dbReference type="SMART" id="SM00387">
    <property type="entry name" value="HATPase_c"/>
    <property type="match status" value="1"/>
</dbReference>
<protein>
    <recommendedName>
        <fullName evidence="17">Sensor protein TorS</fullName>
        <ecNumber evidence="3">2.7.13.3</ecNumber>
    </recommendedName>
</protein>
<evidence type="ECO:0000313" key="27">
    <source>
        <dbReference type="Proteomes" id="UP000007097"/>
    </source>
</evidence>
<dbReference type="Pfam" id="PF21689">
    <property type="entry name" value="TorS_sensor_domain"/>
    <property type="match status" value="1"/>
</dbReference>
<keyword evidence="20" id="KW-0175">Coiled coil</keyword>
<dbReference type="Pfam" id="PF00512">
    <property type="entry name" value="HisKA"/>
    <property type="match status" value="1"/>
</dbReference>
<dbReference type="InterPro" id="IPR038188">
    <property type="entry name" value="TorS_sensor_sf"/>
</dbReference>
<evidence type="ECO:0000256" key="1">
    <source>
        <dbReference type="ARBA" id="ARBA00000085"/>
    </source>
</evidence>
<keyword evidence="6 19" id="KW-0597">Phosphoprotein</keyword>
<dbReference type="GO" id="GO:0000155">
    <property type="term" value="F:phosphorelay sensor kinase activity"/>
    <property type="evidence" value="ECO:0007669"/>
    <property type="project" value="InterPro"/>
</dbReference>
<dbReference type="Gene3D" id="1.20.58.920">
    <property type="match status" value="1"/>
</dbReference>
<dbReference type="Gene3D" id="6.10.340.10">
    <property type="match status" value="1"/>
</dbReference>
<dbReference type="InterPro" id="IPR036890">
    <property type="entry name" value="HATPase_C_sf"/>
</dbReference>
<evidence type="ECO:0000313" key="26">
    <source>
        <dbReference type="EMBL" id="CAR12384.1"/>
    </source>
</evidence>
<dbReference type="InterPro" id="IPR037952">
    <property type="entry name" value="Sensor_TorS"/>
</dbReference>
<organism evidence="26 27">
    <name type="scientific">Escherichia coli O17:K52:H18 (strain UMN026 / ExPEC)</name>
    <dbReference type="NCBI Taxonomy" id="585056"/>
    <lineage>
        <taxon>Bacteria</taxon>
        <taxon>Pseudomonadati</taxon>
        <taxon>Pseudomonadota</taxon>
        <taxon>Gammaproteobacteria</taxon>
        <taxon>Enterobacterales</taxon>
        <taxon>Enterobacteriaceae</taxon>
        <taxon>Escherichia</taxon>
    </lineage>
</organism>
<sequence length="950" mass="105021">MKRERSKNSSTRMIASSIIRLYARCIPLCDSTFFTLSAPTVNLTLTRRLWMGFALMALLTLTSTLVGWYNLRFISQVEKDNTQALIPTMNMARQLSEASAWELFAAQNLTSADNEKMWQAQGRMLTAQSLKINALLQALREQGFDTTAIEQQEQEISRSLRQQGELVGQRLQLRQQQQRLSQQIVAAADEIARLAQGQANNAATSAGATQAGIYDLIEQHQRQAAESALDRLIDIDLEYVNQMNELRLSALRVQQMVMNLGLEQIQKNAPTLEKQLNNAVKILQRRQIRIEDPGVRAQVATTLTSVSQYSDLLALYQQDSEISHRLQTLTQNNIAQFAQFSSEVSQLVDTIELRNQHGLAHLEKASARGQYSLLLLGMVSLCALILILWRVVYRSVTRPLAEQTQALQRLLDGDIDSPFPETAGVRELDTIGRLMDAFRSSVHALNRHREQLAAQVKARTAELQELVIEHRQARAEAEKASQAKSAFLAAMSHEIRTPLYGILGTAQLLADNPALNAQRDDLRAITDSGESLLTILNDILDYSAIEAGGKNVSVSDEPFEPRPLLESTLQLMSGRVKGRPIHLATEIADDVPTALMGDPRRIRQVITNLLSNALRFTDEGHIILRSRTDGEQWLVEVEDSGCGIDPTKLAEIFQPFVQVSGKRGGTGLGLTISSRLAQAMGGELSATSTPEVGSCFCLRLPLRVATAPVPKTVNQAVCLHGLRLLLIEDNPLTQRITVEMLNNSGAQVVAVGNAAQALEALQNSEPFAAALVDFDLPDIDGITLARQLAQQYPSLVLIGFSAHVIDETLRQRTSSLFRGIIPKPVPREVLGQLLAHYLQLPANNEQPLDVSQLNEDAQLMGTEKIHEWLVLFTQHALPLLDDIDIARASEDSEKIKRAAHQLKSSCSSLGMRSASQLCAQLEQQPLSAPLPHEEITRSVAALEAWLIRKT</sequence>
<dbReference type="SUPFAM" id="SSF52172">
    <property type="entry name" value="CheY-like"/>
    <property type="match status" value="1"/>
</dbReference>
<feature type="domain" description="Response regulatory" evidence="23">
    <location>
        <begin position="723"/>
        <end position="838"/>
    </location>
</feature>
<dbReference type="Pfam" id="PF02518">
    <property type="entry name" value="HATPase_c"/>
    <property type="match status" value="1"/>
</dbReference>
<evidence type="ECO:0000256" key="9">
    <source>
        <dbReference type="ARBA" id="ARBA00022741"/>
    </source>
</evidence>
<evidence type="ECO:0000256" key="15">
    <source>
        <dbReference type="ARBA" id="ARBA00055189"/>
    </source>
</evidence>
<keyword evidence="12 21" id="KW-1133">Transmembrane helix</keyword>
<dbReference type="Pfam" id="PF00072">
    <property type="entry name" value="Response_reg"/>
    <property type="match status" value="1"/>
</dbReference>
<feature type="domain" description="HAMP" evidence="24">
    <location>
        <begin position="394"/>
        <end position="450"/>
    </location>
</feature>
<comment type="subunit">
    <text evidence="16">May form homomultimers. Seems to interact with TorT and TorC apocytochrome.</text>
</comment>
<dbReference type="SUPFAM" id="SSF47226">
    <property type="entry name" value="Histidine-containing phosphotransfer domain, HPT domain"/>
    <property type="match status" value="1"/>
</dbReference>
<evidence type="ECO:0000256" key="8">
    <source>
        <dbReference type="ARBA" id="ARBA00022692"/>
    </source>
</evidence>
<dbReference type="InterPro" id="IPR003661">
    <property type="entry name" value="HisK_dim/P_dom"/>
</dbReference>